<protein>
    <submittedName>
        <fullName evidence="1">Uncharacterized protein</fullName>
    </submittedName>
</protein>
<dbReference type="AlphaFoldDB" id="A0A812NA76"/>
<gene>
    <name evidence="1" type="ORF">SNAT2548_LOCUS15602</name>
</gene>
<proteinExistence type="predicted"/>
<reference evidence="1" key="1">
    <citation type="submission" date="2021-02" db="EMBL/GenBank/DDBJ databases">
        <authorList>
            <person name="Dougan E. K."/>
            <person name="Rhodes N."/>
            <person name="Thang M."/>
            <person name="Chan C."/>
        </authorList>
    </citation>
    <scope>NUCLEOTIDE SEQUENCE</scope>
</reference>
<evidence type="ECO:0000313" key="2">
    <source>
        <dbReference type="Proteomes" id="UP000604046"/>
    </source>
</evidence>
<dbReference type="Proteomes" id="UP000604046">
    <property type="component" value="Unassembled WGS sequence"/>
</dbReference>
<accession>A0A812NA76</accession>
<organism evidence="1 2">
    <name type="scientific">Symbiodinium natans</name>
    <dbReference type="NCBI Taxonomy" id="878477"/>
    <lineage>
        <taxon>Eukaryota</taxon>
        <taxon>Sar</taxon>
        <taxon>Alveolata</taxon>
        <taxon>Dinophyceae</taxon>
        <taxon>Suessiales</taxon>
        <taxon>Symbiodiniaceae</taxon>
        <taxon>Symbiodinium</taxon>
    </lineage>
</organism>
<evidence type="ECO:0000313" key="1">
    <source>
        <dbReference type="EMBL" id="CAE7296321.1"/>
    </source>
</evidence>
<comment type="caution">
    <text evidence="1">The sequence shown here is derived from an EMBL/GenBank/DDBJ whole genome shotgun (WGS) entry which is preliminary data.</text>
</comment>
<name>A0A812NA76_9DINO</name>
<sequence length="141" mass="15509">MGRACGYCHMPHAGPPATLDRTGRTMLRKMSTDRMLDLFLPILYERAEEAGLMMEAAPLLALLAQAEAVLAEAQSQAARRPCATKGSGSDPLEATRSRLRKMTFGELVGLLCRNCEKEAFVPEVTEELLSLRDQCADRVQL</sequence>
<dbReference type="EMBL" id="CAJNDS010002013">
    <property type="protein sequence ID" value="CAE7296321.1"/>
    <property type="molecule type" value="Genomic_DNA"/>
</dbReference>
<keyword evidence="2" id="KW-1185">Reference proteome</keyword>